<dbReference type="PANTHER" id="PTHR11795">
    <property type="entry name" value="BRANCHED-CHAIN AMINO ACID TRANSPORT SYSTEM PERMEASE PROTEIN LIVH"/>
    <property type="match status" value="1"/>
</dbReference>
<name>Q11AR6_CHESB</name>
<evidence type="ECO:0000256" key="1">
    <source>
        <dbReference type="ARBA" id="ARBA00004651"/>
    </source>
</evidence>
<keyword evidence="3" id="KW-1003">Cell membrane</keyword>
<feature type="transmembrane region" description="Helical" evidence="9">
    <location>
        <begin position="227"/>
        <end position="253"/>
    </location>
</feature>
<dbReference type="GO" id="GO:0005886">
    <property type="term" value="C:plasma membrane"/>
    <property type="evidence" value="ECO:0007669"/>
    <property type="project" value="UniProtKB-SubCell"/>
</dbReference>
<comment type="subcellular location">
    <subcellularLocation>
        <location evidence="1">Cell membrane</location>
        <topology evidence="1">Multi-pass membrane protein</topology>
    </subcellularLocation>
</comment>
<dbReference type="InterPro" id="IPR001851">
    <property type="entry name" value="ABC_transp_permease"/>
</dbReference>
<evidence type="ECO:0000256" key="6">
    <source>
        <dbReference type="ARBA" id="ARBA00022989"/>
    </source>
</evidence>
<feature type="transmembrane region" description="Helical" evidence="9">
    <location>
        <begin position="46"/>
        <end position="64"/>
    </location>
</feature>
<keyword evidence="5" id="KW-0029">Amino-acid transport</keyword>
<feature type="transmembrane region" description="Helical" evidence="9">
    <location>
        <begin position="100"/>
        <end position="122"/>
    </location>
</feature>
<evidence type="ECO:0000256" key="7">
    <source>
        <dbReference type="ARBA" id="ARBA00023136"/>
    </source>
</evidence>
<dbReference type="Pfam" id="PF02653">
    <property type="entry name" value="BPD_transp_2"/>
    <property type="match status" value="1"/>
</dbReference>
<evidence type="ECO:0000256" key="4">
    <source>
        <dbReference type="ARBA" id="ARBA00022692"/>
    </source>
</evidence>
<evidence type="ECO:0000256" key="3">
    <source>
        <dbReference type="ARBA" id="ARBA00022475"/>
    </source>
</evidence>
<evidence type="ECO:0000256" key="5">
    <source>
        <dbReference type="ARBA" id="ARBA00022970"/>
    </source>
</evidence>
<protein>
    <submittedName>
        <fullName evidence="10">Amino acid/amide ABC transporter membrane protein 1, HAAT family</fullName>
    </submittedName>
</protein>
<reference evidence="10" key="1">
    <citation type="submission" date="2006-06" db="EMBL/GenBank/DDBJ databases">
        <title>Complete sequence of Plasmid 2 of Chelativorans sp. BNC1.</title>
        <authorList>
            <consortium name="US DOE Joint Genome Institute"/>
            <person name="Copeland A."/>
            <person name="Lucas S."/>
            <person name="Lapidus A."/>
            <person name="Barry K."/>
            <person name="Detter J.C."/>
            <person name="Glavina del Rio T."/>
            <person name="Hammon N."/>
            <person name="Israni S."/>
            <person name="Dalin E."/>
            <person name="Tice H."/>
            <person name="Pitluck S."/>
            <person name="Chertkov O."/>
            <person name="Brettin T."/>
            <person name="Bruce D."/>
            <person name="Han C."/>
            <person name="Tapia R."/>
            <person name="Gilna P."/>
            <person name="Schmutz J."/>
            <person name="Larimer F."/>
            <person name="Land M."/>
            <person name="Hauser L."/>
            <person name="Kyrpides N."/>
            <person name="Mikhailova N."/>
            <person name="Richardson P."/>
        </authorList>
    </citation>
    <scope>NUCLEOTIDE SEQUENCE</scope>
    <source>
        <strain evidence="10">BNC1</strain>
        <plasmid evidence="10">2</plasmid>
    </source>
</reference>
<evidence type="ECO:0000256" key="8">
    <source>
        <dbReference type="ARBA" id="ARBA00037998"/>
    </source>
</evidence>
<proteinExistence type="inferred from homology"/>
<evidence type="ECO:0000256" key="2">
    <source>
        <dbReference type="ARBA" id="ARBA00022448"/>
    </source>
</evidence>
<dbReference type="InterPro" id="IPR052157">
    <property type="entry name" value="BCAA_transport_permease"/>
</dbReference>
<feature type="transmembrane region" description="Helical" evidence="9">
    <location>
        <begin position="70"/>
        <end position="88"/>
    </location>
</feature>
<evidence type="ECO:0000313" key="10">
    <source>
        <dbReference type="EMBL" id="ABG65509.1"/>
    </source>
</evidence>
<dbReference type="PANTHER" id="PTHR11795:SF445">
    <property type="entry name" value="AMINO ACID ABC TRANSPORTER PERMEASE PROTEIN"/>
    <property type="match status" value="1"/>
</dbReference>
<dbReference type="CDD" id="cd06582">
    <property type="entry name" value="TM_PBP1_LivH_like"/>
    <property type="match status" value="1"/>
</dbReference>
<organism evidence="10">
    <name type="scientific">Chelativorans sp. (strain BNC1)</name>
    <dbReference type="NCBI Taxonomy" id="266779"/>
    <lineage>
        <taxon>Bacteria</taxon>
        <taxon>Pseudomonadati</taxon>
        <taxon>Pseudomonadota</taxon>
        <taxon>Alphaproteobacteria</taxon>
        <taxon>Hyphomicrobiales</taxon>
        <taxon>Phyllobacteriaceae</taxon>
        <taxon>Chelativorans</taxon>
    </lineage>
</organism>
<dbReference type="GO" id="GO:0022857">
    <property type="term" value="F:transmembrane transporter activity"/>
    <property type="evidence" value="ECO:0007669"/>
    <property type="project" value="InterPro"/>
</dbReference>
<dbReference type="HOGENOM" id="CLU_039929_1_1_5"/>
<dbReference type="GO" id="GO:0006865">
    <property type="term" value="P:amino acid transport"/>
    <property type="evidence" value="ECO:0007669"/>
    <property type="project" value="UniProtKB-KW"/>
</dbReference>
<keyword evidence="7 9" id="KW-0472">Membrane</keyword>
<feature type="transmembrane region" description="Helical" evidence="9">
    <location>
        <begin position="142"/>
        <end position="165"/>
    </location>
</feature>
<keyword evidence="6 9" id="KW-1133">Transmembrane helix</keyword>
<feature type="transmembrane region" description="Helical" evidence="9">
    <location>
        <begin position="265"/>
        <end position="283"/>
    </location>
</feature>
<dbReference type="EMBL" id="CP000391">
    <property type="protein sequence ID" value="ABG65509.1"/>
    <property type="molecule type" value="Genomic_DNA"/>
</dbReference>
<evidence type="ECO:0000256" key="9">
    <source>
        <dbReference type="SAM" id="Phobius"/>
    </source>
</evidence>
<geneLocation type="plasmid" evidence="10">
    <name>2</name>
</geneLocation>
<keyword evidence="10" id="KW-0614">Plasmid</keyword>
<sequence length="295" mass="31054">MRYGSPMLLLQLLLDGIQSGAVYALMAVGFAIVFGMTRIFHYSHGATYLIAGYGFYACTSVFGLPWYLSVLAAIVLSAGFGALVQLLVYRPVQRDAGSFFTVFVASFGVGVVVENLLAMMFGSGFLSVTSPLSRAQPIMGLYISQLGMIIVGTAPLIFLALNYFFDRTSVGLALRGLADNPDLVTVYGLSAKSLFLIALVLGSLLVVPAAVFQTITAGLTPSAGHRVMLISLAATIIGGIGSLRGAGLGGLLLGVAESLSFWRLPAGWSDAVTFLILLAFILLRPSGLLGQKVRV</sequence>
<dbReference type="KEGG" id="mes:Meso_4481"/>
<accession>Q11AR6</accession>
<keyword evidence="4 9" id="KW-0812">Transmembrane</keyword>
<keyword evidence="2" id="KW-0813">Transport</keyword>
<comment type="similarity">
    <text evidence="8">Belongs to the binding-protein-dependent transport system permease family. LivHM subfamily.</text>
</comment>
<dbReference type="eggNOG" id="COG0559">
    <property type="taxonomic scope" value="Bacteria"/>
</dbReference>
<dbReference type="AlphaFoldDB" id="Q11AR6"/>
<gene>
    <name evidence="10" type="ordered locus">Meso_4481</name>
</gene>
<feature type="transmembrane region" description="Helical" evidence="9">
    <location>
        <begin position="194"/>
        <end position="215"/>
    </location>
</feature>
<feature type="transmembrane region" description="Helical" evidence="9">
    <location>
        <begin position="20"/>
        <end position="39"/>
    </location>
</feature>